<keyword evidence="6" id="KW-1185">Reference proteome</keyword>
<dbReference type="Proteomes" id="UP000243297">
    <property type="component" value="Unassembled WGS sequence"/>
</dbReference>
<evidence type="ECO:0000259" key="4">
    <source>
        <dbReference type="Pfam" id="PF00535"/>
    </source>
</evidence>
<dbReference type="OrthoDB" id="1114838at2"/>
<dbReference type="PANTHER" id="PTHR22916">
    <property type="entry name" value="GLYCOSYLTRANSFERASE"/>
    <property type="match status" value="1"/>
</dbReference>
<gene>
    <name evidence="5" type="ORF">SAMN02745191_0992</name>
</gene>
<dbReference type="EMBL" id="FUWY01000002">
    <property type="protein sequence ID" value="SJZ56586.1"/>
    <property type="molecule type" value="Genomic_DNA"/>
</dbReference>
<dbReference type="GO" id="GO:0016757">
    <property type="term" value="F:glycosyltransferase activity"/>
    <property type="evidence" value="ECO:0007669"/>
    <property type="project" value="UniProtKB-KW"/>
</dbReference>
<dbReference type="PANTHER" id="PTHR22916:SF51">
    <property type="entry name" value="GLYCOSYLTRANSFERASE EPSH-RELATED"/>
    <property type="match status" value="1"/>
</dbReference>
<feature type="transmembrane region" description="Helical" evidence="3">
    <location>
        <begin position="287"/>
        <end position="309"/>
    </location>
</feature>
<proteinExistence type="predicted"/>
<reference evidence="6" key="1">
    <citation type="submission" date="2017-02" db="EMBL/GenBank/DDBJ databases">
        <authorList>
            <person name="Varghese N."/>
            <person name="Submissions S."/>
        </authorList>
    </citation>
    <scope>NUCLEOTIDE SEQUENCE [LARGE SCALE GENOMIC DNA]</scope>
    <source>
        <strain evidence="6">ATCC 25662</strain>
    </source>
</reference>
<keyword evidence="3" id="KW-1133">Transmembrane helix</keyword>
<dbReference type="AlphaFoldDB" id="A0A1T4LPN3"/>
<dbReference type="Pfam" id="PF00535">
    <property type="entry name" value="Glycos_transf_2"/>
    <property type="match status" value="1"/>
</dbReference>
<keyword evidence="2 5" id="KW-0808">Transferase</keyword>
<dbReference type="InterPro" id="IPR029044">
    <property type="entry name" value="Nucleotide-diphossugar_trans"/>
</dbReference>
<name>A0A1T4LPN3_9FIRM</name>
<evidence type="ECO:0000256" key="1">
    <source>
        <dbReference type="ARBA" id="ARBA00022676"/>
    </source>
</evidence>
<feature type="domain" description="Glycosyltransferase 2-like" evidence="4">
    <location>
        <begin position="3"/>
        <end position="167"/>
    </location>
</feature>
<accession>A0A1T4LPN3</accession>
<evidence type="ECO:0000313" key="6">
    <source>
        <dbReference type="Proteomes" id="UP000243297"/>
    </source>
</evidence>
<keyword evidence="3" id="KW-0472">Membrane</keyword>
<sequence>MISVIVPIFHTEKYLQKCVNSILCQTYSDLEVILVDDGTTIYEANLCDDFAKRDARVKVIHKLNGGLSSARNVGLELARGDYVGFVDSDDYIHPLMYETLLKNMMGSNANISTCEVYKTYEKEEIKGSITNKIKVIHEKDMFYELSRDPLNMVIMCNKLYKKELFDNIKFPIDKYHEDEFVIHHLLYEAKSVVYTDAKLYFYLQNRENSIGNEFSEKKLQDAWNAFDNRCQFIKEINHQDYLRARVDQIWLTMNNYKRCKNNNSNNYLVYRKKFFNLIRDFKIWSKAGFFVSAGWCVFIICPSLYFCLIDYKNRN</sequence>
<keyword evidence="3" id="KW-0812">Transmembrane</keyword>
<evidence type="ECO:0000256" key="3">
    <source>
        <dbReference type="SAM" id="Phobius"/>
    </source>
</evidence>
<dbReference type="RefSeq" id="WP_078711416.1">
    <property type="nucleotide sequence ID" value="NZ_FUWY01000002.1"/>
</dbReference>
<dbReference type="STRING" id="118967.SAMN02745191_0992"/>
<dbReference type="Gene3D" id="3.90.550.10">
    <property type="entry name" value="Spore Coat Polysaccharide Biosynthesis Protein SpsA, Chain A"/>
    <property type="match status" value="1"/>
</dbReference>
<keyword evidence="1" id="KW-0328">Glycosyltransferase</keyword>
<dbReference type="InterPro" id="IPR001173">
    <property type="entry name" value="Glyco_trans_2-like"/>
</dbReference>
<evidence type="ECO:0000256" key="2">
    <source>
        <dbReference type="ARBA" id="ARBA00022679"/>
    </source>
</evidence>
<protein>
    <submittedName>
        <fullName evidence="5">Glycosyltransferase involved in cell wall bisynthesis</fullName>
    </submittedName>
</protein>
<evidence type="ECO:0000313" key="5">
    <source>
        <dbReference type="EMBL" id="SJZ56586.1"/>
    </source>
</evidence>
<organism evidence="5 6">
    <name type="scientific">Anaerorhabdus furcosa</name>
    <dbReference type="NCBI Taxonomy" id="118967"/>
    <lineage>
        <taxon>Bacteria</taxon>
        <taxon>Bacillati</taxon>
        <taxon>Bacillota</taxon>
        <taxon>Erysipelotrichia</taxon>
        <taxon>Erysipelotrichales</taxon>
        <taxon>Erysipelotrichaceae</taxon>
        <taxon>Anaerorhabdus</taxon>
    </lineage>
</organism>
<dbReference type="SUPFAM" id="SSF53448">
    <property type="entry name" value="Nucleotide-diphospho-sugar transferases"/>
    <property type="match status" value="1"/>
</dbReference>